<dbReference type="EMBL" id="JACDUR010000004">
    <property type="protein sequence ID" value="MBA2892654.1"/>
    <property type="molecule type" value="Genomic_DNA"/>
</dbReference>
<dbReference type="RefSeq" id="WP_181611396.1">
    <property type="nucleotide sequence ID" value="NZ_BAABAM010000003.1"/>
</dbReference>
<feature type="region of interest" description="Disordered" evidence="1">
    <location>
        <begin position="1"/>
        <end position="32"/>
    </location>
</feature>
<protein>
    <submittedName>
        <fullName evidence="2">Uncharacterized protein</fullName>
    </submittedName>
</protein>
<proteinExistence type="predicted"/>
<dbReference type="Proteomes" id="UP000530928">
    <property type="component" value="Unassembled WGS sequence"/>
</dbReference>
<sequence length="78" mass="8866">MRRPSQPRPPYGLSRPAETPHPHGWPVGKTSGSWLSTSFQGRGIGTEMRFRLVREEWAPRPEVRVAGVEACEELLGWR</sequence>
<evidence type="ECO:0000313" key="3">
    <source>
        <dbReference type="Proteomes" id="UP000530928"/>
    </source>
</evidence>
<evidence type="ECO:0000256" key="1">
    <source>
        <dbReference type="SAM" id="MobiDB-lite"/>
    </source>
</evidence>
<accession>A0A7W0CK51</accession>
<reference evidence="2 3" key="1">
    <citation type="submission" date="2020-07" db="EMBL/GenBank/DDBJ databases">
        <title>Genomic Encyclopedia of Type Strains, Phase IV (KMG-IV): sequencing the most valuable type-strain genomes for metagenomic binning, comparative biology and taxonomic classification.</title>
        <authorList>
            <person name="Goeker M."/>
        </authorList>
    </citation>
    <scope>NUCLEOTIDE SEQUENCE [LARGE SCALE GENOMIC DNA]</scope>
    <source>
        <strain evidence="2 3">DSM 45533</strain>
    </source>
</reference>
<evidence type="ECO:0000313" key="2">
    <source>
        <dbReference type="EMBL" id="MBA2892654.1"/>
    </source>
</evidence>
<comment type="caution">
    <text evidence="2">The sequence shown here is derived from an EMBL/GenBank/DDBJ whole genome shotgun (WGS) entry which is preliminary data.</text>
</comment>
<organism evidence="2 3">
    <name type="scientific">Nonomuraea soli</name>
    <dbReference type="NCBI Taxonomy" id="1032476"/>
    <lineage>
        <taxon>Bacteria</taxon>
        <taxon>Bacillati</taxon>
        <taxon>Actinomycetota</taxon>
        <taxon>Actinomycetes</taxon>
        <taxon>Streptosporangiales</taxon>
        <taxon>Streptosporangiaceae</taxon>
        <taxon>Nonomuraea</taxon>
    </lineage>
</organism>
<feature type="compositionally biased region" description="Pro residues" evidence="1">
    <location>
        <begin position="1"/>
        <end position="10"/>
    </location>
</feature>
<keyword evidence="3" id="KW-1185">Reference proteome</keyword>
<gene>
    <name evidence="2" type="ORF">HNR30_004008</name>
</gene>
<dbReference type="AlphaFoldDB" id="A0A7W0CK51"/>
<name>A0A7W0CK51_9ACTN</name>